<dbReference type="GO" id="GO:0005886">
    <property type="term" value="C:plasma membrane"/>
    <property type="evidence" value="ECO:0007669"/>
    <property type="project" value="UniProtKB-SubCell"/>
</dbReference>
<evidence type="ECO:0000256" key="1">
    <source>
        <dbReference type="ARBA" id="ARBA00004651"/>
    </source>
</evidence>
<reference evidence="7 8" key="1">
    <citation type="submission" date="2019-03" db="EMBL/GenBank/DDBJ databases">
        <authorList>
            <person name="Sebastian G."/>
            <person name="Baumann P."/>
            <person name="Ruckert C."/>
            <person name="Kalinowski J."/>
            <person name="Nebel B."/>
            <person name="Takors R."/>
            <person name="Blombach B."/>
        </authorList>
    </citation>
    <scope>NUCLEOTIDE SEQUENCE [LARGE SCALE GENOMIC DNA]</scope>
    <source>
        <strain evidence="7 8">DSM 1084</strain>
    </source>
</reference>
<name>A0A4P6X2H5_HYDPS</name>
<evidence type="ECO:0000256" key="6">
    <source>
        <dbReference type="SAM" id="Phobius"/>
    </source>
</evidence>
<accession>A0A4P6X2H5</accession>
<dbReference type="Proteomes" id="UP000293912">
    <property type="component" value="Chromosome"/>
</dbReference>
<comment type="subcellular location">
    <subcellularLocation>
        <location evidence="1">Cell membrane</location>
        <topology evidence="1">Multi-pass membrane protein</topology>
    </subcellularLocation>
</comment>
<dbReference type="AlphaFoldDB" id="A0A4P6X2H5"/>
<dbReference type="KEGG" id="hpse:HPF_16775"/>
<evidence type="ECO:0000313" key="8">
    <source>
        <dbReference type="Proteomes" id="UP000293912"/>
    </source>
</evidence>
<evidence type="ECO:0000256" key="4">
    <source>
        <dbReference type="ARBA" id="ARBA00022989"/>
    </source>
</evidence>
<dbReference type="Pfam" id="PF01810">
    <property type="entry name" value="LysE"/>
    <property type="match status" value="1"/>
</dbReference>
<organism evidence="7 8">
    <name type="scientific">Hydrogenophaga pseudoflava</name>
    <name type="common">Pseudomonas carboxydoflava</name>
    <dbReference type="NCBI Taxonomy" id="47421"/>
    <lineage>
        <taxon>Bacteria</taxon>
        <taxon>Pseudomonadati</taxon>
        <taxon>Pseudomonadota</taxon>
        <taxon>Betaproteobacteria</taxon>
        <taxon>Burkholderiales</taxon>
        <taxon>Comamonadaceae</taxon>
        <taxon>Hydrogenophaga</taxon>
    </lineage>
</organism>
<keyword evidence="2" id="KW-1003">Cell membrane</keyword>
<dbReference type="EMBL" id="CP037867">
    <property type="protein sequence ID" value="QBM29349.1"/>
    <property type="molecule type" value="Genomic_DNA"/>
</dbReference>
<proteinExistence type="predicted"/>
<sequence length="230" mass="24216">MLSTSFAQALPVFVQGLLLCFGLIVAIGAQNAFVLRQGLRREHVVPVVLFCALADAALISAGVLGMAQALGRHPVFAQAMALAGALFLAWYGWQALQRARLFGPHAPPQSGSLPPGGADPAWGGPAPDRLSRGAAMAQVAAFTLLNPHVYLDTVMLMGSIGAQQPAGLRGWFIAGSSLASLVWFCGLGFGARWLAPLFAKPRAWQVLDGLIGLTMWALSVLLLRHALRGT</sequence>
<feature type="transmembrane region" description="Helical" evidence="6">
    <location>
        <begin position="47"/>
        <end position="69"/>
    </location>
</feature>
<evidence type="ECO:0000313" key="7">
    <source>
        <dbReference type="EMBL" id="QBM29349.1"/>
    </source>
</evidence>
<feature type="transmembrane region" description="Helical" evidence="6">
    <location>
        <begin position="171"/>
        <end position="191"/>
    </location>
</feature>
<evidence type="ECO:0000256" key="3">
    <source>
        <dbReference type="ARBA" id="ARBA00022692"/>
    </source>
</evidence>
<feature type="transmembrane region" description="Helical" evidence="6">
    <location>
        <begin position="203"/>
        <end position="223"/>
    </location>
</feature>
<keyword evidence="5 6" id="KW-0472">Membrane</keyword>
<feature type="transmembrane region" description="Helical" evidence="6">
    <location>
        <begin position="75"/>
        <end position="93"/>
    </location>
</feature>
<dbReference type="GO" id="GO:0015171">
    <property type="term" value="F:amino acid transmembrane transporter activity"/>
    <property type="evidence" value="ECO:0007669"/>
    <property type="project" value="TreeGrafter"/>
</dbReference>
<dbReference type="PANTHER" id="PTHR30086">
    <property type="entry name" value="ARGININE EXPORTER PROTEIN ARGO"/>
    <property type="match status" value="1"/>
</dbReference>
<dbReference type="PANTHER" id="PTHR30086:SF20">
    <property type="entry name" value="ARGININE EXPORTER PROTEIN ARGO-RELATED"/>
    <property type="match status" value="1"/>
</dbReference>
<evidence type="ECO:0000256" key="5">
    <source>
        <dbReference type="ARBA" id="ARBA00023136"/>
    </source>
</evidence>
<protein>
    <submittedName>
        <fullName evidence="7">Arginine exporter protein ArgO</fullName>
    </submittedName>
</protein>
<gene>
    <name evidence="7" type="primary">argO2</name>
    <name evidence="7" type="ORF">HPF_16775</name>
</gene>
<keyword evidence="3 6" id="KW-0812">Transmembrane</keyword>
<feature type="transmembrane region" description="Helical" evidence="6">
    <location>
        <begin position="12"/>
        <end position="35"/>
    </location>
</feature>
<dbReference type="InterPro" id="IPR001123">
    <property type="entry name" value="LeuE-type"/>
</dbReference>
<evidence type="ECO:0000256" key="2">
    <source>
        <dbReference type="ARBA" id="ARBA00022475"/>
    </source>
</evidence>
<keyword evidence="8" id="KW-1185">Reference proteome</keyword>
<keyword evidence="4 6" id="KW-1133">Transmembrane helix</keyword>